<dbReference type="GO" id="GO:0003964">
    <property type="term" value="F:RNA-directed DNA polymerase activity"/>
    <property type="evidence" value="ECO:0007669"/>
    <property type="project" value="UniProtKB-KW"/>
</dbReference>
<comment type="caution">
    <text evidence="2">The sequence shown here is derived from an EMBL/GenBank/DDBJ whole genome shotgun (WGS) entry which is preliminary data.</text>
</comment>
<organism evidence="2 3">
    <name type="scientific">Tanacetum coccineum</name>
    <dbReference type="NCBI Taxonomy" id="301880"/>
    <lineage>
        <taxon>Eukaryota</taxon>
        <taxon>Viridiplantae</taxon>
        <taxon>Streptophyta</taxon>
        <taxon>Embryophyta</taxon>
        <taxon>Tracheophyta</taxon>
        <taxon>Spermatophyta</taxon>
        <taxon>Magnoliopsida</taxon>
        <taxon>eudicotyledons</taxon>
        <taxon>Gunneridae</taxon>
        <taxon>Pentapetalae</taxon>
        <taxon>asterids</taxon>
        <taxon>campanulids</taxon>
        <taxon>Asterales</taxon>
        <taxon>Asteraceae</taxon>
        <taxon>Asteroideae</taxon>
        <taxon>Anthemideae</taxon>
        <taxon>Anthemidinae</taxon>
        <taxon>Tanacetum</taxon>
    </lineage>
</organism>
<accession>A0ABQ5H0D6</accession>
<keyword evidence="2" id="KW-0548">Nucleotidyltransferase</keyword>
<keyword evidence="2" id="KW-0808">Transferase</keyword>
<gene>
    <name evidence="2" type="ORF">Tco_1055674</name>
</gene>
<keyword evidence="3" id="KW-1185">Reference proteome</keyword>
<reference evidence="2" key="1">
    <citation type="journal article" date="2022" name="Int. J. Mol. Sci.">
        <title>Draft Genome of Tanacetum Coccineum: Genomic Comparison of Closely Related Tanacetum-Family Plants.</title>
        <authorList>
            <person name="Yamashiro T."/>
            <person name="Shiraishi A."/>
            <person name="Nakayama K."/>
            <person name="Satake H."/>
        </authorList>
    </citation>
    <scope>NUCLEOTIDE SEQUENCE</scope>
</reference>
<name>A0ABQ5H0D6_9ASTR</name>
<dbReference type="EMBL" id="BQNB010019073">
    <property type="protein sequence ID" value="GJT81332.1"/>
    <property type="molecule type" value="Genomic_DNA"/>
</dbReference>
<evidence type="ECO:0000313" key="3">
    <source>
        <dbReference type="Proteomes" id="UP001151760"/>
    </source>
</evidence>
<dbReference type="PANTHER" id="PTHR33116">
    <property type="entry name" value="REVERSE TRANSCRIPTASE ZINC-BINDING DOMAIN-CONTAINING PROTEIN-RELATED-RELATED"/>
    <property type="match status" value="1"/>
</dbReference>
<evidence type="ECO:0000313" key="2">
    <source>
        <dbReference type="EMBL" id="GJT81332.1"/>
    </source>
</evidence>
<dbReference type="InterPro" id="IPR043502">
    <property type="entry name" value="DNA/RNA_pol_sf"/>
</dbReference>
<dbReference type="Pfam" id="PF00078">
    <property type="entry name" value="RVT_1"/>
    <property type="match status" value="1"/>
</dbReference>
<dbReference type="InterPro" id="IPR000477">
    <property type="entry name" value="RT_dom"/>
</dbReference>
<dbReference type="Proteomes" id="UP001151760">
    <property type="component" value="Unassembled WGS sequence"/>
</dbReference>
<dbReference type="SUPFAM" id="SSF56672">
    <property type="entry name" value="DNA/RNA polymerases"/>
    <property type="match status" value="1"/>
</dbReference>
<reference evidence="2" key="2">
    <citation type="submission" date="2022-01" db="EMBL/GenBank/DDBJ databases">
        <authorList>
            <person name="Yamashiro T."/>
            <person name="Shiraishi A."/>
            <person name="Satake H."/>
            <person name="Nakayama K."/>
        </authorList>
    </citation>
    <scope>NUCLEOTIDE SEQUENCE</scope>
</reference>
<sequence>MCVNGESFRYFKGGRGLRQGDPMSLYLFTMVMEILSLIVEKKVKESDEFKYYFHCEKISLTHVCFADDLLMFCHGDLNSVMEEKHDILSHVPFKVEKILVNYLGVPLSSKRIGVGNCKVLIDKIKNRVLNWKNKCLSYVGRLQLIASVLESIHVYWSSVFLLPQTVIDDINKVFKGFL</sequence>
<evidence type="ECO:0000259" key="1">
    <source>
        <dbReference type="Pfam" id="PF00078"/>
    </source>
</evidence>
<dbReference type="PANTHER" id="PTHR33116:SF78">
    <property type="entry name" value="OS12G0587133 PROTEIN"/>
    <property type="match status" value="1"/>
</dbReference>
<protein>
    <submittedName>
        <fullName evidence="2">RNA-directed DNA polymerase, eukaryota, reverse transcriptase zinc-binding domain protein</fullName>
    </submittedName>
</protein>
<feature type="domain" description="Reverse transcriptase" evidence="1">
    <location>
        <begin position="3"/>
        <end position="77"/>
    </location>
</feature>
<keyword evidence="2" id="KW-0695">RNA-directed DNA polymerase</keyword>
<proteinExistence type="predicted"/>